<organism evidence="10 11">
    <name type="scientific">Saponaria officinalis</name>
    <name type="common">Common soapwort</name>
    <name type="synonym">Lychnis saponaria</name>
    <dbReference type="NCBI Taxonomy" id="3572"/>
    <lineage>
        <taxon>Eukaryota</taxon>
        <taxon>Viridiplantae</taxon>
        <taxon>Streptophyta</taxon>
        <taxon>Embryophyta</taxon>
        <taxon>Tracheophyta</taxon>
        <taxon>Spermatophyta</taxon>
        <taxon>Magnoliopsida</taxon>
        <taxon>eudicotyledons</taxon>
        <taxon>Gunneridae</taxon>
        <taxon>Pentapetalae</taxon>
        <taxon>Caryophyllales</taxon>
        <taxon>Caryophyllaceae</taxon>
        <taxon>Caryophylleae</taxon>
        <taxon>Saponaria</taxon>
    </lineage>
</organism>
<evidence type="ECO:0000256" key="5">
    <source>
        <dbReference type="ARBA" id="ARBA00023163"/>
    </source>
</evidence>
<dbReference type="Proteomes" id="UP001443914">
    <property type="component" value="Unassembled WGS sequence"/>
</dbReference>
<keyword evidence="4" id="KW-0238">DNA-binding</keyword>
<keyword evidence="6" id="KW-0539">Nucleus</keyword>
<dbReference type="GO" id="GO:2000032">
    <property type="term" value="P:regulation of secondary shoot formation"/>
    <property type="evidence" value="ECO:0007669"/>
    <property type="project" value="TreeGrafter"/>
</dbReference>
<protein>
    <recommendedName>
        <fullName evidence="12">Transcription factor TCP2-like</fullName>
    </recommendedName>
</protein>
<comment type="caution">
    <text evidence="10">The sequence shown here is derived from an EMBL/GenBank/DDBJ whole genome shotgun (WGS) entry which is preliminary data.</text>
</comment>
<evidence type="ECO:0008006" key="12">
    <source>
        <dbReference type="Google" id="ProtNLM"/>
    </source>
</evidence>
<dbReference type="InterPro" id="IPR005333">
    <property type="entry name" value="Transcription_factor_TCP"/>
</dbReference>
<feature type="compositionally biased region" description="Basic and acidic residues" evidence="7">
    <location>
        <begin position="234"/>
        <end position="254"/>
    </location>
</feature>
<dbReference type="InterPro" id="IPR017887">
    <property type="entry name" value="TF_TCP_subgr"/>
</dbReference>
<dbReference type="PROSITE" id="PS51370">
    <property type="entry name" value="R"/>
    <property type="match status" value="1"/>
</dbReference>
<feature type="region of interest" description="Disordered" evidence="7">
    <location>
        <begin position="1"/>
        <end position="22"/>
    </location>
</feature>
<dbReference type="PANTHER" id="PTHR31072">
    <property type="entry name" value="TRANSCRIPTION FACTOR TCP4-RELATED"/>
    <property type="match status" value="1"/>
</dbReference>
<dbReference type="PANTHER" id="PTHR31072:SF93">
    <property type="entry name" value="TRANSCRIPTION FACTOR TCP24"/>
    <property type="match status" value="1"/>
</dbReference>
<evidence type="ECO:0000256" key="6">
    <source>
        <dbReference type="ARBA" id="ARBA00023242"/>
    </source>
</evidence>
<evidence type="ECO:0000256" key="2">
    <source>
        <dbReference type="ARBA" id="ARBA00022473"/>
    </source>
</evidence>
<dbReference type="InterPro" id="IPR017888">
    <property type="entry name" value="CYC/TB1_R_domain"/>
</dbReference>
<feature type="domain" description="R" evidence="9">
    <location>
        <begin position="234"/>
        <end position="252"/>
    </location>
</feature>
<name>A0AAW1K969_SAPOF</name>
<feature type="compositionally biased region" description="Low complexity" evidence="7">
    <location>
        <begin position="208"/>
        <end position="225"/>
    </location>
</feature>
<keyword evidence="5" id="KW-0804">Transcription</keyword>
<comment type="subcellular location">
    <subcellularLocation>
        <location evidence="1">Nucleus</location>
    </subcellularLocation>
</comment>
<proteinExistence type="predicted"/>
<feature type="region of interest" description="Disordered" evidence="7">
    <location>
        <begin position="208"/>
        <end position="262"/>
    </location>
</feature>
<evidence type="ECO:0000256" key="3">
    <source>
        <dbReference type="ARBA" id="ARBA00023015"/>
    </source>
</evidence>
<sequence>MEVDDFHSTQEPASKYSRLDSNGKRLESSKIGLIGNGSGVGGAGLEDKADVIHRAGPTTMTGGGGGGGDVLASTRFGRQWQHSSRIIRVSRASGGKDRHSKVWTAKGPRDRRVRLSVNTAIQFYDLQDRLGYDQPSKAVEWLIKAAAESINELPSLSNINFPPETPRQLADEPRSGNNDAEMDADNNSGFVQDHGQEGQEHQLVQVGSMSMSKSGCSSNNSETSKGSGLSLSRTEIRVKARERARERTAKEKETGGNNETLSRVTVAAHHQHSNNNNNNNNNNVTSMGQTSSFTQLLTAGINNLKDNTGPNSTPSPHSERGRNIDASSTLQWLSSSCTTTNTPMADYFGSGFMGLSTSRPNHSIQHLGNNPLPHVMALLPFNGSHEIQQHQQQQQQQLPFFLDQHHHHPLIQIPNNTTTTNSVAGGGGNDYNLNFSISSSSTTSGLAAGFNRGTLQSNSSSPSFLSYLHRLSATDGGSSVPFFLGGAPIVENQHHHHHYHHDNHQQFNPAGLHLNYGDAARHPDDKGKGKN</sequence>
<gene>
    <name evidence="10" type="ORF">RND81_06G089300</name>
</gene>
<evidence type="ECO:0000313" key="11">
    <source>
        <dbReference type="Proteomes" id="UP001443914"/>
    </source>
</evidence>
<dbReference type="Pfam" id="PF03634">
    <property type="entry name" value="TCP"/>
    <property type="match status" value="1"/>
</dbReference>
<feature type="domain" description="TCP" evidence="8">
    <location>
        <begin position="95"/>
        <end position="153"/>
    </location>
</feature>
<dbReference type="PROSITE" id="PS51369">
    <property type="entry name" value="TCP"/>
    <property type="match status" value="1"/>
</dbReference>
<feature type="compositionally biased region" description="Polar residues" evidence="7">
    <location>
        <begin position="302"/>
        <end position="316"/>
    </location>
</feature>
<feature type="compositionally biased region" description="Low complexity" evidence="7">
    <location>
        <begin position="274"/>
        <end position="283"/>
    </location>
</feature>
<evidence type="ECO:0000259" key="9">
    <source>
        <dbReference type="PROSITE" id="PS51370"/>
    </source>
</evidence>
<dbReference type="GO" id="GO:0003700">
    <property type="term" value="F:DNA-binding transcription factor activity"/>
    <property type="evidence" value="ECO:0007669"/>
    <property type="project" value="InterPro"/>
</dbReference>
<evidence type="ECO:0000259" key="8">
    <source>
        <dbReference type="PROSITE" id="PS51369"/>
    </source>
</evidence>
<evidence type="ECO:0000256" key="4">
    <source>
        <dbReference type="ARBA" id="ARBA00023125"/>
    </source>
</evidence>
<evidence type="ECO:0000256" key="1">
    <source>
        <dbReference type="ARBA" id="ARBA00004123"/>
    </source>
</evidence>
<keyword evidence="11" id="KW-1185">Reference proteome</keyword>
<keyword evidence="2" id="KW-0217">Developmental protein</keyword>
<keyword evidence="3" id="KW-0805">Transcription regulation</keyword>
<dbReference type="GO" id="GO:0043565">
    <property type="term" value="F:sequence-specific DNA binding"/>
    <property type="evidence" value="ECO:0007669"/>
    <property type="project" value="TreeGrafter"/>
</dbReference>
<evidence type="ECO:0000256" key="7">
    <source>
        <dbReference type="SAM" id="MobiDB-lite"/>
    </source>
</evidence>
<feature type="region of interest" description="Disordered" evidence="7">
    <location>
        <begin position="302"/>
        <end position="325"/>
    </location>
</feature>
<feature type="region of interest" description="Disordered" evidence="7">
    <location>
        <begin position="496"/>
        <end position="531"/>
    </location>
</feature>
<accession>A0AAW1K969</accession>
<evidence type="ECO:0000313" key="10">
    <source>
        <dbReference type="EMBL" id="KAK9714371.1"/>
    </source>
</evidence>
<feature type="compositionally biased region" description="Basic and acidic residues" evidence="7">
    <location>
        <begin position="519"/>
        <end position="531"/>
    </location>
</feature>
<dbReference type="AlphaFoldDB" id="A0AAW1K969"/>
<dbReference type="EMBL" id="JBDFQZ010000006">
    <property type="protein sequence ID" value="KAK9714371.1"/>
    <property type="molecule type" value="Genomic_DNA"/>
</dbReference>
<reference evidence="10" key="1">
    <citation type="submission" date="2024-03" db="EMBL/GenBank/DDBJ databases">
        <title>WGS assembly of Saponaria officinalis var. Norfolk2.</title>
        <authorList>
            <person name="Jenkins J."/>
            <person name="Shu S."/>
            <person name="Grimwood J."/>
            <person name="Barry K."/>
            <person name="Goodstein D."/>
            <person name="Schmutz J."/>
            <person name="Leebens-Mack J."/>
            <person name="Osbourn A."/>
        </authorList>
    </citation>
    <scope>NUCLEOTIDE SEQUENCE [LARGE SCALE GENOMIC DNA]</scope>
    <source>
        <strain evidence="10">JIC</strain>
    </source>
</reference>
<feature type="region of interest" description="Disordered" evidence="7">
    <location>
        <begin position="155"/>
        <end position="194"/>
    </location>
</feature>
<dbReference type="GO" id="GO:0005634">
    <property type="term" value="C:nucleus"/>
    <property type="evidence" value="ECO:0007669"/>
    <property type="project" value="UniProtKB-SubCell"/>
</dbReference>
<feature type="region of interest" description="Disordered" evidence="7">
    <location>
        <begin position="269"/>
        <end position="288"/>
    </location>
</feature>